<accession>A0A5J4W2X5</accession>
<dbReference type="AlphaFoldDB" id="A0A5J4W2X5"/>
<comment type="caution">
    <text evidence="1">The sequence shown here is derived from an EMBL/GenBank/DDBJ whole genome shotgun (WGS) entry which is preliminary data.</text>
</comment>
<protein>
    <recommendedName>
        <fullName evidence="3">HAT C-terminal dimerisation domain-containing protein</fullName>
    </recommendedName>
</protein>
<evidence type="ECO:0008006" key="3">
    <source>
        <dbReference type="Google" id="ProtNLM"/>
    </source>
</evidence>
<evidence type="ECO:0000313" key="2">
    <source>
        <dbReference type="Proteomes" id="UP000324800"/>
    </source>
</evidence>
<proteinExistence type="predicted"/>
<dbReference type="Proteomes" id="UP000324800">
    <property type="component" value="Unassembled WGS sequence"/>
</dbReference>
<gene>
    <name evidence="1" type="ORF">EZS28_015568</name>
</gene>
<reference evidence="1 2" key="1">
    <citation type="submission" date="2019-03" db="EMBL/GenBank/DDBJ databases">
        <title>Single cell metagenomics reveals metabolic interactions within the superorganism composed of flagellate Streblomastix strix and complex community of Bacteroidetes bacteria on its surface.</title>
        <authorList>
            <person name="Treitli S.C."/>
            <person name="Kolisko M."/>
            <person name="Husnik F."/>
            <person name="Keeling P."/>
            <person name="Hampl V."/>
        </authorList>
    </citation>
    <scope>NUCLEOTIDE SEQUENCE [LARGE SCALE GENOMIC DNA]</scope>
    <source>
        <strain evidence="1">ST1C</strain>
    </source>
</reference>
<dbReference type="EMBL" id="SNRW01003795">
    <property type="protein sequence ID" value="KAA6388906.1"/>
    <property type="molecule type" value="Genomic_DNA"/>
</dbReference>
<organism evidence="1 2">
    <name type="scientific">Streblomastix strix</name>
    <dbReference type="NCBI Taxonomy" id="222440"/>
    <lineage>
        <taxon>Eukaryota</taxon>
        <taxon>Metamonada</taxon>
        <taxon>Preaxostyla</taxon>
        <taxon>Oxymonadida</taxon>
        <taxon>Streblomastigidae</taxon>
        <taxon>Streblomastix</taxon>
    </lineage>
</organism>
<evidence type="ECO:0000313" key="1">
    <source>
        <dbReference type="EMBL" id="KAA6388906.1"/>
    </source>
</evidence>
<sequence>MPNIQKSKVVQKALGEFDDISFLDPLGRILNPLYNLICWFESRKLVNNPQLTKTQQQFQKIYILIFQLKYLSQVKHLHLEMIENAKNDDDFDDEDLDLEDDGTDMLIGTSQFWKDYQKIEKESSKIFGEFSIRLYETVPSEADCERIFSRARWIEGKRRKRLKLKRLIAIIRIGSK</sequence>
<name>A0A5J4W2X5_9EUKA</name>